<accession>A0A1G6HN14</accession>
<protein>
    <submittedName>
        <fullName evidence="1">Uncharacterized protein</fullName>
    </submittedName>
</protein>
<proteinExistence type="predicted"/>
<dbReference type="AlphaFoldDB" id="A0A1G6HN14"/>
<dbReference type="EMBL" id="FMYW01000001">
    <property type="protein sequence ID" value="SDB95621.1"/>
    <property type="molecule type" value="Genomic_DNA"/>
</dbReference>
<sequence>MNYLMVWPYGWFDRYMYRDLLFNEQVSSFYVNKPLKSNWINFLRRVHFSYRINRIIDLPGKTYWYRQLLSNINKETCVIFNTGTLSVIGWDLLKKVKAKAAKMVLLIVDSIHAHSAHIKMALPKILNFPWDIVFSYDQNDCKEFGFYYLGTSYYSAMPEITPSLHDSDIYFVGRDKAGRNSKIIDLQKIFVSFGVKCNFNLVSQKKCFDSNTIEKIPGLSLSHVDIPYENVVADIKSSNCILEVVQDGQKMQTIRYFEAVCYNKKLLTNNSELCNLPFYNPKYMKYFSTFEDIDLEWIKAKENIDYGYKNEFSPVKVLNKINQFFGWD</sequence>
<keyword evidence="2" id="KW-1185">Reference proteome</keyword>
<dbReference type="Proteomes" id="UP000198943">
    <property type="component" value="Unassembled WGS sequence"/>
</dbReference>
<evidence type="ECO:0000313" key="1">
    <source>
        <dbReference type="EMBL" id="SDB95621.1"/>
    </source>
</evidence>
<evidence type="ECO:0000313" key="2">
    <source>
        <dbReference type="Proteomes" id="UP000198943"/>
    </source>
</evidence>
<dbReference type="RefSeq" id="WP_093728897.1">
    <property type="nucleotide sequence ID" value="NZ_FMYW01000001.1"/>
</dbReference>
<gene>
    <name evidence="1" type="ORF">SAMN04487864_101108</name>
</gene>
<name>A0A1G6HN14_9FIRM</name>
<reference evidence="2" key="1">
    <citation type="submission" date="2016-10" db="EMBL/GenBank/DDBJ databases">
        <authorList>
            <person name="Varghese N."/>
            <person name="Submissions S."/>
        </authorList>
    </citation>
    <scope>NUCLEOTIDE SEQUENCE [LARGE SCALE GENOMIC DNA]</scope>
    <source>
        <strain evidence="2">DSM 11005</strain>
    </source>
</reference>
<dbReference type="OrthoDB" id="3251881at2"/>
<organism evidence="1 2">
    <name type="scientific">Succiniclasticum ruminis</name>
    <dbReference type="NCBI Taxonomy" id="40841"/>
    <lineage>
        <taxon>Bacteria</taxon>
        <taxon>Bacillati</taxon>
        <taxon>Bacillota</taxon>
        <taxon>Negativicutes</taxon>
        <taxon>Acidaminococcales</taxon>
        <taxon>Acidaminococcaceae</taxon>
        <taxon>Succiniclasticum</taxon>
    </lineage>
</organism>